<organism evidence="3 4">
    <name type="scientific">Dryobates pubescens</name>
    <name type="common">Downy woodpecker</name>
    <name type="synonym">Picoides pubescens</name>
    <dbReference type="NCBI Taxonomy" id="118200"/>
    <lineage>
        <taxon>Eukaryota</taxon>
        <taxon>Metazoa</taxon>
        <taxon>Chordata</taxon>
        <taxon>Craniata</taxon>
        <taxon>Vertebrata</taxon>
        <taxon>Euteleostomi</taxon>
        <taxon>Archelosauria</taxon>
        <taxon>Archosauria</taxon>
        <taxon>Dinosauria</taxon>
        <taxon>Saurischia</taxon>
        <taxon>Theropoda</taxon>
        <taxon>Coelurosauria</taxon>
        <taxon>Aves</taxon>
        <taxon>Neognathae</taxon>
        <taxon>Neoaves</taxon>
        <taxon>Telluraves</taxon>
        <taxon>Coraciimorphae</taxon>
        <taxon>Piciformes</taxon>
        <taxon>Picidae</taxon>
        <taxon>Dryobates</taxon>
    </lineage>
</organism>
<accession>A0A093H431</accession>
<dbReference type="Proteomes" id="UP000053875">
    <property type="component" value="Unassembled WGS sequence"/>
</dbReference>
<dbReference type="EMBL" id="KL217133">
    <property type="protein sequence ID" value="KFV73797.1"/>
    <property type="molecule type" value="Genomic_DNA"/>
</dbReference>
<dbReference type="STRING" id="118200.A0A093H431"/>
<dbReference type="InterPro" id="IPR038252">
    <property type="entry name" value="UBA_E1_C_sf"/>
</dbReference>
<evidence type="ECO:0000313" key="3">
    <source>
        <dbReference type="EMBL" id="KFV73797.1"/>
    </source>
</evidence>
<proteinExistence type="predicted"/>
<name>A0A093H431_DRYPU</name>
<protein>
    <recommendedName>
        <fullName evidence="2">Ubiquitin-activating enzyme E1 C-terminal domain-containing protein</fullName>
    </recommendedName>
</protein>
<dbReference type="AlphaFoldDB" id="A0A093H431"/>
<gene>
    <name evidence="3" type="ORF">N307_14827</name>
</gene>
<dbReference type="Gene3D" id="3.10.290.60">
    <property type="entry name" value="Ubiquitin-activating enzyme E1, UFD domain"/>
    <property type="match status" value="1"/>
</dbReference>
<evidence type="ECO:0000259" key="2">
    <source>
        <dbReference type="Pfam" id="PF09358"/>
    </source>
</evidence>
<feature type="domain" description="Ubiquitin-activating enzyme E1 C-terminal" evidence="2">
    <location>
        <begin position="9"/>
        <end position="78"/>
    </location>
</feature>
<feature type="coiled-coil region" evidence="1">
    <location>
        <begin position="39"/>
        <end position="70"/>
    </location>
</feature>
<sequence>MQAVTADGQEMTVQEVLDWLQRTYGWTVTMLLHGYTVIYDKEEDEEIQARQQAQRLSENLKDSRETQQLELLYVCEGEDAGASNRRPPLLCSLP</sequence>
<evidence type="ECO:0000256" key="1">
    <source>
        <dbReference type="SAM" id="Coils"/>
    </source>
</evidence>
<evidence type="ECO:0000313" key="4">
    <source>
        <dbReference type="Proteomes" id="UP000053875"/>
    </source>
</evidence>
<keyword evidence="1" id="KW-0175">Coiled coil</keyword>
<reference evidence="3 4" key="1">
    <citation type="submission" date="2014-04" db="EMBL/GenBank/DDBJ databases">
        <title>Genome evolution of avian class.</title>
        <authorList>
            <person name="Zhang G."/>
            <person name="Li C."/>
        </authorList>
    </citation>
    <scope>NUCLEOTIDE SEQUENCE [LARGE SCALE GENOMIC DNA]</scope>
    <source>
        <strain evidence="3">BGI_N307</strain>
    </source>
</reference>
<dbReference type="InterPro" id="IPR018965">
    <property type="entry name" value="Ub-activating_enz_E1_C"/>
</dbReference>
<keyword evidence="4" id="KW-1185">Reference proteome</keyword>
<dbReference type="Pfam" id="PF09358">
    <property type="entry name" value="E1_UFD"/>
    <property type="match status" value="1"/>
</dbReference>